<dbReference type="RefSeq" id="WP_127072163.1">
    <property type="nucleotide sequence ID" value="NZ_BMKB01000004.1"/>
</dbReference>
<dbReference type="Pfam" id="PF07386">
    <property type="entry name" value="DUF1499"/>
    <property type="match status" value="1"/>
</dbReference>
<protein>
    <recommendedName>
        <fullName evidence="4">DUF1499 domain-containing protein</fullName>
    </recommendedName>
</protein>
<keyword evidence="1" id="KW-0812">Transmembrane</keyword>
<evidence type="ECO:0000256" key="1">
    <source>
        <dbReference type="SAM" id="Phobius"/>
    </source>
</evidence>
<keyword evidence="3" id="KW-1185">Reference proteome</keyword>
<feature type="transmembrane region" description="Helical" evidence="1">
    <location>
        <begin position="20"/>
        <end position="38"/>
    </location>
</feature>
<evidence type="ECO:0000313" key="3">
    <source>
        <dbReference type="Proteomes" id="UP000596977"/>
    </source>
</evidence>
<sequence>MRIVVRTSRLAIWSRRLGSFSVVLLLLSIILHFSGQIAPDVFEISIGLASVFAALALLLAVLAFTVLWQTGDKGWGLALSGFIASSFALIPAGTAFALYLSYPSTLDVSTDIGNPPALALAHPDRPEHAVDPEALANRFPNLVSRSYQLPVEVMHNLVEALARNNGWTVLRNRAPTETGMIGTLNARRETLWGWSSEIAIRVAANPMGANVSIRAASLRDMWHDLGDNGRSLENALLALDDAVTLYVRDGLAILDDDDEEELPEALPEDHEAL</sequence>
<comment type="caution">
    <text evidence="2">The sequence shown here is derived from an EMBL/GenBank/DDBJ whole genome shotgun (WGS) entry which is preliminary data.</text>
</comment>
<feature type="transmembrane region" description="Helical" evidence="1">
    <location>
        <begin position="44"/>
        <end position="68"/>
    </location>
</feature>
<evidence type="ECO:0008006" key="4">
    <source>
        <dbReference type="Google" id="ProtNLM"/>
    </source>
</evidence>
<gene>
    <name evidence="2" type="ORF">GCM10011499_27020</name>
</gene>
<feature type="transmembrane region" description="Helical" evidence="1">
    <location>
        <begin position="75"/>
        <end position="100"/>
    </location>
</feature>
<proteinExistence type="predicted"/>
<name>A0A916VZG8_9HYPH</name>
<evidence type="ECO:0000313" key="2">
    <source>
        <dbReference type="EMBL" id="GGA55432.1"/>
    </source>
</evidence>
<dbReference type="AlphaFoldDB" id="A0A916VZG8"/>
<dbReference type="OrthoDB" id="1523552at2"/>
<dbReference type="InterPro" id="IPR010865">
    <property type="entry name" value="DUF1499"/>
</dbReference>
<organism evidence="2 3">
    <name type="scientific">Pelagibacterium lentulum</name>
    <dbReference type="NCBI Taxonomy" id="2029865"/>
    <lineage>
        <taxon>Bacteria</taxon>
        <taxon>Pseudomonadati</taxon>
        <taxon>Pseudomonadota</taxon>
        <taxon>Alphaproteobacteria</taxon>
        <taxon>Hyphomicrobiales</taxon>
        <taxon>Devosiaceae</taxon>
        <taxon>Pelagibacterium</taxon>
    </lineage>
</organism>
<reference evidence="2 3" key="1">
    <citation type="journal article" date="2014" name="Int. J. Syst. Evol. Microbiol.">
        <title>Complete genome sequence of Corynebacterium casei LMG S-19264T (=DSM 44701T), isolated from a smear-ripened cheese.</title>
        <authorList>
            <consortium name="US DOE Joint Genome Institute (JGI-PGF)"/>
            <person name="Walter F."/>
            <person name="Albersmeier A."/>
            <person name="Kalinowski J."/>
            <person name="Ruckert C."/>
        </authorList>
    </citation>
    <scope>NUCLEOTIDE SEQUENCE [LARGE SCALE GENOMIC DNA]</scope>
    <source>
        <strain evidence="2 3">CGMCC 1.15896</strain>
    </source>
</reference>
<dbReference type="Proteomes" id="UP000596977">
    <property type="component" value="Unassembled WGS sequence"/>
</dbReference>
<accession>A0A916VZG8</accession>
<keyword evidence="1" id="KW-1133">Transmembrane helix</keyword>
<keyword evidence="1" id="KW-0472">Membrane</keyword>
<dbReference type="EMBL" id="BMKB01000004">
    <property type="protein sequence ID" value="GGA55432.1"/>
    <property type="molecule type" value="Genomic_DNA"/>
</dbReference>